<dbReference type="PROSITE" id="PS50977">
    <property type="entry name" value="HTH_TETR_2"/>
    <property type="match status" value="1"/>
</dbReference>
<keyword evidence="2" id="KW-0805">Transcription regulation</keyword>
<accession>A0A4U2YA31</accession>
<keyword evidence="8" id="KW-1185">Reference proteome</keyword>
<dbReference type="OrthoDB" id="9814200at2"/>
<evidence type="ECO:0000256" key="5">
    <source>
        <dbReference type="PROSITE-ProRule" id="PRU00335"/>
    </source>
</evidence>
<protein>
    <submittedName>
        <fullName evidence="7">TetR/AcrR family transcriptional regulator</fullName>
    </submittedName>
</protein>
<feature type="domain" description="HTH tetR-type" evidence="6">
    <location>
        <begin position="12"/>
        <end position="72"/>
    </location>
</feature>
<dbReference type="InterPro" id="IPR039538">
    <property type="entry name" value="BetI_C"/>
</dbReference>
<gene>
    <name evidence="7" type="ORF">E8L90_20135</name>
</gene>
<dbReference type="InterPro" id="IPR009057">
    <property type="entry name" value="Homeodomain-like_sf"/>
</dbReference>
<dbReference type="PANTHER" id="PTHR43479">
    <property type="entry name" value="ACREF/ENVCD OPERON REPRESSOR-RELATED"/>
    <property type="match status" value="1"/>
</dbReference>
<evidence type="ECO:0000259" key="6">
    <source>
        <dbReference type="PROSITE" id="PS50977"/>
    </source>
</evidence>
<dbReference type="SUPFAM" id="SSF48498">
    <property type="entry name" value="Tetracyclin repressor-like, C-terminal domain"/>
    <property type="match status" value="1"/>
</dbReference>
<dbReference type="GO" id="GO:0003677">
    <property type="term" value="F:DNA binding"/>
    <property type="evidence" value="ECO:0007669"/>
    <property type="project" value="UniProtKB-UniRule"/>
</dbReference>
<keyword evidence="1" id="KW-0678">Repressor</keyword>
<comment type="caution">
    <text evidence="7">The sequence shown here is derived from an EMBL/GenBank/DDBJ whole genome shotgun (WGS) entry which is preliminary data.</text>
</comment>
<dbReference type="SUPFAM" id="SSF46689">
    <property type="entry name" value="Homeodomain-like"/>
    <property type="match status" value="1"/>
</dbReference>
<keyword evidence="4" id="KW-0804">Transcription</keyword>
<evidence type="ECO:0000313" key="7">
    <source>
        <dbReference type="EMBL" id="TKI57578.1"/>
    </source>
</evidence>
<dbReference type="Pfam" id="PF13977">
    <property type="entry name" value="TetR_C_6"/>
    <property type="match status" value="1"/>
</dbReference>
<evidence type="ECO:0000256" key="4">
    <source>
        <dbReference type="ARBA" id="ARBA00023163"/>
    </source>
</evidence>
<dbReference type="PANTHER" id="PTHR43479:SF11">
    <property type="entry name" value="ACREF_ENVCD OPERON REPRESSOR-RELATED"/>
    <property type="match status" value="1"/>
</dbReference>
<dbReference type="Gene3D" id="1.10.357.10">
    <property type="entry name" value="Tetracycline Repressor, domain 2"/>
    <property type="match status" value="1"/>
</dbReference>
<dbReference type="PRINTS" id="PR00455">
    <property type="entry name" value="HTHTETR"/>
</dbReference>
<dbReference type="AlphaFoldDB" id="A0A4U2YA31"/>
<evidence type="ECO:0000256" key="1">
    <source>
        <dbReference type="ARBA" id="ARBA00022491"/>
    </source>
</evidence>
<dbReference type="InterPro" id="IPR050624">
    <property type="entry name" value="HTH-type_Tx_Regulator"/>
</dbReference>
<evidence type="ECO:0000256" key="2">
    <source>
        <dbReference type="ARBA" id="ARBA00023015"/>
    </source>
</evidence>
<dbReference type="InterPro" id="IPR001647">
    <property type="entry name" value="HTH_TetR"/>
</dbReference>
<dbReference type="InterPro" id="IPR036271">
    <property type="entry name" value="Tet_transcr_reg_TetR-rel_C_sf"/>
</dbReference>
<sequence>MDKVSKHTLKSNESYQRLMDAAFKVFGQYGYDKTSIDLLAKEAGYTKGTFYLHFKSKEDFFLEFMDHKLSVYKQHFLPLLNSNATFESIISQGIKIFYKLSNEDNWIPLFFEFCSIAVRNESVKERMSIYYQEWFKIICMVLEKGKQTNRLSANLDLEITSRKIVAVLDGYNLQNSFVSNSYSLDQIEQLIKQILGLD</sequence>
<name>A0A4U2YA31_9BACL</name>
<evidence type="ECO:0000256" key="3">
    <source>
        <dbReference type="ARBA" id="ARBA00023125"/>
    </source>
</evidence>
<dbReference type="Pfam" id="PF00440">
    <property type="entry name" value="TetR_N"/>
    <property type="match status" value="1"/>
</dbReference>
<organism evidence="7 8">
    <name type="scientific">Brevibacillus antibioticus</name>
    <dbReference type="NCBI Taxonomy" id="2570228"/>
    <lineage>
        <taxon>Bacteria</taxon>
        <taxon>Bacillati</taxon>
        <taxon>Bacillota</taxon>
        <taxon>Bacilli</taxon>
        <taxon>Bacillales</taxon>
        <taxon>Paenibacillaceae</taxon>
        <taxon>Brevibacillus</taxon>
    </lineage>
</organism>
<dbReference type="RefSeq" id="WP_137031008.1">
    <property type="nucleotide sequence ID" value="NZ_SZNK01000001.1"/>
</dbReference>
<reference evidence="7 8" key="1">
    <citation type="submission" date="2019-04" db="EMBL/GenBank/DDBJ databases">
        <title>Whole genome sequencing of Brevibacillus sp. TGS2-1.</title>
        <authorList>
            <person name="Choi A."/>
        </authorList>
    </citation>
    <scope>NUCLEOTIDE SEQUENCE [LARGE SCALE GENOMIC DNA]</scope>
    <source>
        <strain evidence="7 8">TGS2-1</strain>
    </source>
</reference>
<dbReference type="Proteomes" id="UP000307841">
    <property type="component" value="Unassembled WGS sequence"/>
</dbReference>
<evidence type="ECO:0000313" key="8">
    <source>
        <dbReference type="Proteomes" id="UP000307841"/>
    </source>
</evidence>
<dbReference type="EMBL" id="SZNK01000001">
    <property type="protein sequence ID" value="TKI57578.1"/>
    <property type="molecule type" value="Genomic_DNA"/>
</dbReference>
<feature type="DNA-binding region" description="H-T-H motif" evidence="5">
    <location>
        <begin position="35"/>
        <end position="54"/>
    </location>
</feature>
<proteinExistence type="predicted"/>
<dbReference type="Gene3D" id="1.10.10.60">
    <property type="entry name" value="Homeodomain-like"/>
    <property type="match status" value="1"/>
</dbReference>
<keyword evidence="3 5" id="KW-0238">DNA-binding</keyword>